<dbReference type="PANTHER" id="PTHR22683:SF41">
    <property type="entry name" value="DNA TRANSLOCASE FTSK"/>
    <property type="match status" value="1"/>
</dbReference>
<dbReference type="EMBL" id="PREZ01000004">
    <property type="protein sequence ID" value="PPA70172.1"/>
    <property type="molecule type" value="Genomic_DNA"/>
</dbReference>
<dbReference type="InterPro" id="IPR027417">
    <property type="entry name" value="P-loop_NTPase"/>
</dbReference>
<gene>
    <name evidence="6" type="ORF">C4B60_11335</name>
</gene>
<keyword evidence="6" id="KW-0132">Cell division</keyword>
<dbReference type="InterPro" id="IPR002543">
    <property type="entry name" value="FtsK_dom"/>
</dbReference>
<keyword evidence="2 4" id="KW-0547">Nucleotide-binding</keyword>
<dbReference type="GO" id="GO:0051301">
    <property type="term" value="P:cell division"/>
    <property type="evidence" value="ECO:0007669"/>
    <property type="project" value="UniProtKB-KW"/>
</dbReference>
<dbReference type="GO" id="GO:0016020">
    <property type="term" value="C:membrane"/>
    <property type="evidence" value="ECO:0007669"/>
    <property type="project" value="UniProtKB-SubCell"/>
</dbReference>
<evidence type="ECO:0000256" key="1">
    <source>
        <dbReference type="ARBA" id="ARBA00004141"/>
    </source>
</evidence>
<comment type="caution">
    <text evidence="6">The sequence shown here is derived from an EMBL/GenBank/DDBJ whole genome shotgun (WGS) entry which is preliminary data.</text>
</comment>
<dbReference type="OrthoDB" id="2511091at2"/>
<dbReference type="Pfam" id="PF01580">
    <property type="entry name" value="FtsK_SpoIIIE"/>
    <property type="match status" value="1"/>
</dbReference>
<sequence>MIFEILSSAAVGGFVGYQTLKSRGMGDEGKKIARIFTNSGLTVKENGHIKTAHLQRSTKKEWGVEYAFRIPLGLSFSDFEKRIDNITDGLNGTGTFDIHQFIKAIRKLKITKSILDDVKVLLANKSVKKEVELSYNGLLIVRVFESTLPERYTADQAELEQLPAWNIIAGRTRDKIVLHDFEEHSHLIVAGSTGYGKSVFLKNIITTLVHKQPKHTRLFLMDLKGGLTFNRYISLEQTKGVAKTPEEAFEMLESAQGLMEERMNHLLKNQHEDVQEAKIKDRFFVIIDEAADLSDHKECQAIIKDIARRGRAVGFRLVYATQYPTNETISSQVRQNCSARICFRLGTGVASRAVLDEEGAEKLPLIKGRAIYKTDRIQVIQTPILDWTVIEGLIKPDGGLKNDGKQVTARREHTLIIEETTLS</sequence>
<accession>A0A2S5GAX9</accession>
<reference evidence="6 7" key="1">
    <citation type="submission" date="2018-02" db="EMBL/GenBank/DDBJ databases">
        <title>Jeotgalibacillus proteolyticum sp. nov. a protease producing bacterium isolated from ocean sediments of Laizhou Bay.</title>
        <authorList>
            <person name="Li Y."/>
        </authorList>
    </citation>
    <scope>NUCLEOTIDE SEQUENCE [LARGE SCALE GENOMIC DNA]</scope>
    <source>
        <strain evidence="6 7">22-7</strain>
    </source>
</reference>
<keyword evidence="6" id="KW-0131">Cell cycle</keyword>
<dbReference type="PANTHER" id="PTHR22683">
    <property type="entry name" value="SPORULATION PROTEIN RELATED"/>
    <property type="match status" value="1"/>
</dbReference>
<comment type="subcellular location">
    <subcellularLocation>
        <location evidence="1">Membrane</location>
        <topology evidence="1">Multi-pass membrane protein</topology>
    </subcellularLocation>
</comment>
<dbReference type="SUPFAM" id="SSF52540">
    <property type="entry name" value="P-loop containing nucleoside triphosphate hydrolases"/>
    <property type="match status" value="1"/>
</dbReference>
<organism evidence="6 7">
    <name type="scientific">Jeotgalibacillus proteolyticus</name>
    <dbReference type="NCBI Taxonomy" id="2082395"/>
    <lineage>
        <taxon>Bacteria</taxon>
        <taxon>Bacillati</taxon>
        <taxon>Bacillota</taxon>
        <taxon>Bacilli</taxon>
        <taxon>Bacillales</taxon>
        <taxon>Caryophanaceae</taxon>
        <taxon>Jeotgalibacillus</taxon>
    </lineage>
</organism>
<dbReference type="Proteomes" id="UP000239047">
    <property type="component" value="Unassembled WGS sequence"/>
</dbReference>
<feature type="binding site" evidence="4">
    <location>
        <begin position="191"/>
        <end position="198"/>
    </location>
    <ligand>
        <name>ATP</name>
        <dbReference type="ChEBI" id="CHEBI:30616"/>
    </ligand>
</feature>
<evidence type="ECO:0000256" key="4">
    <source>
        <dbReference type="PROSITE-ProRule" id="PRU00289"/>
    </source>
</evidence>
<evidence type="ECO:0000313" key="7">
    <source>
        <dbReference type="Proteomes" id="UP000239047"/>
    </source>
</evidence>
<proteinExistence type="predicted"/>
<dbReference type="Gene3D" id="3.40.50.300">
    <property type="entry name" value="P-loop containing nucleotide triphosphate hydrolases"/>
    <property type="match status" value="1"/>
</dbReference>
<dbReference type="RefSeq" id="WP_104058121.1">
    <property type="nucleotide sequence ID" value="NZ_PREZ01000004.1"/>
</dbReference>
<dbReference type="InterPro" id="IPR050206">
    <property type="entry name" value="FtsK/SpoIIIE/SftA"/>
</dbReference>
<dbReference type="AlphaFoldDB" id="A0A2S5GAX9"/>
<protein>
    <submittedName>
        <fullName evidence="6">Cell division protein FtsK</fullName>
    </submittedName>
</protein>
<evidence type="ECO:0000256" key="2">
    <source>
        <dbReference type="ARBA" id="ARBA00022741"/>
    </source>
</evidence>
<name>A0A2S5GAX9_9BACL</name>
<dbReference type="PROSITE" id="PS50901">
    <property type="entry name" value="FTSK"/>
    <property type="match status" value="1"/>
</dbReference>
<evidence type="ECO:0000313" key="6">
    <source>
        <dbReference type="EMBL" id="PPA70172.1"/>
    </source>
</evidence>
<keyword evidence="3 4" id="KW-0067">ATP-binding</keyword>
<dbReference type="GO" id="GO:0005524">
    <property type="term" value="F:ATP binding"/>
    <property type="evidence" value="ECO:0007669"/>
    <property type="project" value="UniProtKB-UniRule"/>
</dbReference>
<evidence type="ECO:0000259" key="5">
    <source>
        <dbReference type="PROSITE" id="PS50901"/>
    </source>
</evidence>
<keyword evidence="7" id="KW-1185">Reference proteome</keyword>
<dbReference type="GO" id="GO:0003677">
    <property type="term" value="F:DNA binding"/>
    <property type="evidence" value="ECO:0007669"/>
    <property type="project" value="InterPro"/>
</dbReference>
<feature type="domain" description="FtsK" evidence="5">
    <location>
        <begin position="173"/>
        <end position="352"/>
    </location>
</feature>
<evidence type="ECO:0000256" key="3">
    <source>
        <dbReference type="ARBA" id="ARBA00022840"/>
    </source>
</evidence>